<organism evidence="1">
    <name type="scientific">mine drainage metagenome</name>
    <dbReference type="NCBI Taxonomy" id="410659"/>
    <lineage>
        <taxon>unclassified sequences</taxon>
        <taxon>metagenomes</taxon>
        <taxon>ecological metagenomes</taxon>
    </lineage>
</organism>
<dbReference type="EMBL" id="CABQ01000196">
    <property type="protein sequence ID" value="CBI08228.1"/>
    <property type="molecule type" value="Genomic_DNA"/>
</dbReference>
<gene>
    <name evidence="1" type="ORF">CARN6_1675</name>
</gene>
<name>E6QLV7_9ZZZZ</name>
<accession>E6QLV7</accession>
<reference evidence="1" key="1">
    <citation type="submission" date="2009-10" db="EMBL/GenBank/DDBJ databases">
        <title>Diversity of trophic interactions inside an arsenic-rich microbial ecosystem.</title>
        <authorList>
            <person name="Bertin P.N."/>
            <person name="Heinrich-Salmeron A."/>
            <person name="Pelletier E."/>
            <person name="Goulhen-Chollet F."/>
            <person name="Arsene-Ploetze F."/>
            <person name="Gallien S."/>
            <person name="Calteau A."/>
            <person name="Vallenet D."/>
            <person name="Casiot C."/>
            <person name="Chane-Woon-Ming B."/>
            <person name="Giloteaux L."/>
            <person name="Barakat M."/>
            <person name="Bonnefoy V."/>
            <person name="Bruneel O."/>
            <person name="Chandler M."/>
            <person name="Cleiss J."/>
            <person name="Duran R."/>
            <person name="Elbaz-Poulichet F."/>
            <person name="Fonknechten N."/>
            <person name="Lauga B."/>
            <person name="Mornico D."/>
            <person name="Ortet P."/>
            <person name="Schaeffer C."/>
            <person name="Siguier P."/>
            <person name="Alexander Thil Smith A."/>
            <person name="Van Dorsselaer A."/>
            <person name="Weissenbach J."/>
            <person name="Medigue C."/>
            <person name="Le Paslier D."/>
        </authorList>
    </citation>
    <scope>NUCLEOTIDE SEQUENCE</scope>
</reference>
<proteinExistence type="predicted"/>
<dbReference type="AlphaFoldDB" id="E6QLV7"/>
<comment type="caution">
    <text evidence="1">The sequence shown here is derived from an EMBL/GenBank/DDBJ whole genome shotgun (WGS) entry which is preliminary data.</text>
</comment>
<evidence type="ECO:0000313" key="1">
    <source>
        <dbReference type="EMBL" id="CBI08228.1"/>
    </source>
</evidence>
<sequence>MQMEICKYHAVSAQAKAKCLGLFVETISIGIHPVVAAKNGHPKLGAAVVRVKGFATEAGSKRIDDVVGVVILELEHGNYGGPKTLNAHSAYAETLLPLVHSKRGI</sequence>
<protein>
    <submittedName>
        <fullName evidence="1">Uncharacterized protein</fullName>
    </submittedName>
</protein>